<keyword evidence="1" id="KW-1133">Transmembrane helix</keyword>
<comment type="caution">
    <text evidence="2">The sequence shown here is derived from an EMBL/GenBank/DDBJ whole genome shotgun (WGS) entry which is preliminary data.</text>
</comment>
<keyword evidence="3" id="KW-1185">Reference proteome</keyword>
<evidence type="ECO:0000256" key="1">
    <source>
        <dbReference type="SAM" id="Phobius"/>
    </source>
</evidence>
<dbReference type="HOGENOM" id="CLU_2118565_0_0_9"/>
<feature type="transmembrane region" description="Helical" evidence="1">
    <location>
        <begin position="30"/>
        <end position="50"/>
    </location>
</feature>
<keyword evidence="1" id="KW-0472">Membrane</keyword>
<dbReference type="EMBL" id="AFVZ01000001">
    <property type="protein sequence ID" value="EHN58907.1"/>
    <property type="molecule type" value="Genomic_DNA"/>
</dbReference>
<feature type="transmembrane region" description="Helical" evidence="1">
    <location>
        <begin position="62"/>
        <end position="81"/>
    </location>
</feature>
<feature type="transmembrane region" description="Helical" evidence="1">
    <location>
        <begin position="7"/>
        <end position="24"/>
    </location>
</feature>
<name>G9WI22_9LACO</name>
<dbReference type="PATRIC" id="fig|1045004.4.peg.801"/>
<gene>
    <name evidence="2" type="ORF">OKIT_0798</name>
</gene>
<proteinExistence type="predicted"/>
<evidence type="ECO:0000313" key="3">
    <source>
        <dbReference type="Proteomes" id="UP000004959"/>
    </source>
</evidence>
<protein>
    <submittedName>
        <fullName evidence="2">Uncharacterized protein</fullName>
    </submittedName>
</protein>
<accession>G9WI22</accession>
<dbReference type="AlphaFoldDB" id="G9WI22"/>
<reference evidence="2 3" key="1">
    <citation type="journal article" date="2012" name="PLoS ONE">
        <title>Functional divergence in the genus oenococcus as predicted by genome sequencing of the newly-described species, Oenococcus kitaharae.</title>
        <authorList>
            <person name="Borneman A.R."/>
            <person name="McCarthy J.M."/>
            <person name="Chambers P.J."/>
            <person name="Bartowsky E.J."/>
        </authorList>
    </citation>
    <scope>NUCLEOTIDE SEQUENCE [LARGE SCALE GENOMIC DNA]</scope>
    <source>
        <strain evidence="3">DSM17330</strain>
    </source>
</reference>
<evidence type="ECO:0000313" key="2">
    <source>
        <dbReference type="EMBL" id="EHN58907.1"/>
    </source>
</evidence>
<keyword evidence="1" id="KW-0812">Transmembrane</keyword>
<sequence length="114" mass="13100">MNNRRNQVLIVYIVFIALLALFIHNDLLWFLWQLGCAATVLTVNIAFPIIQAGLAQQLEHDLLFAFSWLLNVLIFSLLLHVNTHSPHYFLAIVLVSLIALLIQAGYDLVNYRKR</sequence>
<feature type="transmembrane region" description="Helical" evidence="1">
    <location>
        <begin position="87"/>
        <end position="109"/>
    </location>
</feature>
<dbReference type="Proteomes" id="UP000004959">
    <property type="component" value="Chromosome"/>
</dbReference>
<organism evidence="2 3">
    <name type="scientific">Oenococcus kitaharae DSM 17330</name>
    <dbReference type="NCBI Taxonomy" id="1045004"/>
    <lineage>
        <taxon>Bacteria</taxon>
        <taxon>Bacillati</taxon>
        <taxon>Bacillota</taxon>
        <taxon>Bacilli</taxon>
        <taxon>Lactobacillales</taxon>
        <taxon>Lactobacillaceae</taxon>
        <taxon>Oenococcus</taxon>
    </lineage>
</organism>